<evidence type="ECO:0008006" key="2">
    <source>
        <dbReference type="Google" id="ProtNLM"/>
    </source>
</evidence>
<reference evidence="1" key="2">
    <citation type="submission" date="2016-07" db="EMBL/GenBank/DDBJ databases">
        <authorList>
            <person name="Kauffman K."/>
            <person name="Arevalo P."/>
            <person name="Polz M.F."/>
        </authorList>
    </citation>
    <scope>NUCLEOTIDE SEQUENCE</scope>
    <source>
        <strain evidence="1">10N.261.52.F7</strain>
    </source>
</reference>
<proteinExistence type="predicted"/>
<accession>A0AB36XTV3</accession>
<dbReference type="SUPFAM" id="SSF53098">
    <property type="entry name" value="Ribonuclease H-like"/>
    <property type="match status" value="1"/>
</dbReference>
<evidence type="ECO:0000313" key="1">
    <source>
        <dbReference type="EMBL" id="PMK50546.1"/>
    </source>
</evidence>
<protein>
    <recommendedName>
        <fullName evidence="2">Transposase</fullName>
    </recommendedName>
</protein>
<dbReference type="PANTHER" id="PTHR33258:SF1">
    <property type="entry name" value="TRANSPOSASE INSL FOR INSERTION SEQUENCE ELEMENT IS186A-RELATED"/>
    <property type="match status" value="1"/>
</dbReference>
<reference key="1">
    <citation type="submission" date="2016-07" db="EMBL/GenBank/DDBJ databases">
        <title>Nontailed viruses are major unrecognized killers of bacteria in the ocean.</title>
        <authorList>
            <person name="Kauffman K."/>
            <person name="Hussain F."/>
            <person name="Yang J."/>
            <person name="Arevalo P."/>
            <person name="Brown J."/>
            <person name="Cutler M."/>
            <person name="Kelly L."/>
            <person name="Polz M.F."/>
        </authorList>
    </citation>
    <scope>NUCLEOTIDE SEQUENCE [LARGE SCALE GENOMIC DNA]</scope>
    <source>
        <strain>10N.261.52.F7</strain>
    </source>
</reference>
<comment type="caution">
    <text evidence="1">The sequence shown here is derived from an EMBL/GenBank/DDBJ whole genome shotgun (WGS) entry which is preliminary data.</text>
</comment>
<name>A0AB36XTV3_9VIBR</name>
<dbReference type="PANTHER" id="PTHR33258">
    <property type="entry name" value="TRANSPOSASE INSL FOR INSERTION SEQUENCE ELEMENT IS186A-RELATED"/>
    <property type="match status" value="1"/>
</dbReference>
<dbReference type="InterPro" id="IPR012337">
    <property type="entry name" value="RNaseH-like_sf"/>
</dbReference>
<organism evidence="1">
    <name type="scientific">Vibrio lentus</name>
    <dbReference type="NCBI Taxonomy" id="136468"/>
    <lineage>
        <taxon>Bacteria</taxon>
        <taxon>Pseudomonadati</taxon>
        <taxon>Pseudomonadota</taxon>
        <taxon>Gammaproteobacteria</taxon>
        <taxon>Vibrionales</taxon>
        <taxon>Vibrionaceae</taxon>
        <taxon>Vibrio</taxon>
    </lineage>
</organism>
<dbReference type="EMBL" id="MCXM01000001">
    <property type="protein sequence ID" value="PMK50546.1"/>
    <property type="molecule type" value="Genomic_DNA"/>
</dbReference>
<gene>
    <name evidence="1" type="ORF">BCT99_03760</name>
</gene>
<sequence>MTVNSTNAPGAKSLEHHTQSWASTQAIWRFYHNDNVTFPMLSSPMLGLARTGVKDTQSRYVLMAHDWCRINFSKHQSKFDKTQMSHAMDVGYELQTSLLVDAETGEPIAPAGLNLLTDKGIYQCRSQDIQPKQSHLDSLFESIQWQEQLRLDKPLVHVVDREADSAKDLRRFGSINWLTRTKKTSTFRHEGQFKTAEVIGRKLNPDIKGVVSIRGREGYLFVGETKVELQRKSEKLASQAPECRLVMSLVTDEKGNELARWYLLSNVFDVDATDIAMWYCHRWNIESWFKLLKTNGHQLEKWQQTTGELILKRLIVASVATTLVFKLYSDKSEEANEFKSFLVKLSGRLTKRSKPVTHSALLAGLWVFLQMCEVLNSYTTEEINRMKELASSFFAQFV</sequence>
<dbReference type="AlphaFoldDB" id="A0AB36XTV3"/>
<dbReference type="Gene3D" id="3.90.350.10">
    <property type="entry name" value="Transposase Inhibitor Protein From Tn5, Chain A, domain 1"/>
    <property type="match status" value="1"/>
</dbReference>
<reference evidence="1" key="3">
    <citation type="journal article" date="2018" name="Nature">
        <title>A major lineage of non-tailed dsDNA viruses as unrecognized killers of marine bacteria.</title>
        <authorList>
            <person name="Kauffman K.M."/>
            <person name="Hussain F.A."/>
            <person name="Yang J."/>
            <person name="Arevalo P."/>
            <person name="Brown J.M."/>
            <person name="Chang W.K."/>
            <person name="VanInsberghe D."/>
            <person name="Elsherbini J."/>
            <person name="Sharma R.S."/>
            <person name="Cutler M.B."/>
            <person name="Kelly L."/>
            <person name="Polz M.F."/>
        </authorList>
    </citation>
    <scope>NUCLEOTIDE SEQUENCE</scope>
    <source>
        <strain evidence="1">10N.261.52.F7</strain>
    </source>
</reference>